<keyword evidence="1" id="KW-0802">TPR repeat</keyword>
<dbReference type="GO" id="GO:0003677">
    <property type="term" value="F:DNA binding"/>
    <property type="evidence" value="ECO:0007669"/>
    <property type="project" value="InterPro"/>
</dbReference>
<comment type="caution">
    <text evidence="3">The sequence shown here is derived from an EMBL/GenBank/DDBJ whole genome shotgun (WGS) entry which is preliminary data.</text>
</comment>
<dbReference type="InterPro" id="IPR016032">
    <property type="entry name" value="Sig_transdc_resp-reg_C-effctor"/>
</dbReference>
<dbReference type="RefSeq" id="WP_042683181.1">
    <property type="nucleotide sequence ID" value="NZ_CABKTM010000074.1"/>
</dbReference>
<dbReference type="GO" id="GO:0006355">
    <property type="term" value="P:regulation of DNA-templated transcription"/>
    <property type="evidence" value="ECO:0007669"/>
    <property type="project" value="InterPro"/>
</dbReference>
<dbReference type="Pfam" id="PF03704">
    <property type="entry name" value="BTAD"/>
    <property type="match status" value="1"/>
</dbReference>
<evidence type="ECO:0000256" key="1">
    <source>
        <dbReference type="PROSITE-ProRule" id="PRU00339"/>
    </source>
</evidence>
<feature type="repeat" description="TPR" evidence="1">
    <location>
        <begin position="167"/>
        <end position="200"/>
    </location>
</feature>
<dbReference type="InterPro" id="IPR011990">
    <property type="entry name" value="TPR-like_helical_dom_sf"/>
</dbReference>
<dbReference type="Gene3D" id="1.25.40.10">
    <property type="entry name" value="Tetratricopeptide repeat domain"/>
    <property type="match status" value="1"/>
</dbReference>
<dbReference type="PANTHER" id="PTHR35807">
    <property type="entry name" value="TRANSCRIPTIONAL REGULATOR REDD-RELATED"/>
    <property type="match status" value="1"/>
</dbReference>
<dbReference type="InterPro" id="IPR005158">
    <property type="entry name" value="BTAD"/>
</dbReference>
<feature type="domain" description="Bacterial transcriptional activator" evidence="2">
    <location>
        <begin position="104"/>
        <end position="251"/>
    </location>
</feature>
<evidence type="ECO:0000313" key="3">
    <source>
        <dbReference type="EMBL" id="MCR2045187.1"/>
    </source>
</evidence>
<dbReference type="PROSITE" id="PS50005">
    <property type="entry name" value="TPR"/>
    <property type="match status" value="1"/>
</dbReference>
<dbReference type="InterPro" id="IPR051677">
    <property type="entry name" value="AfsR-DnrI-RedD_regulator"/>
</dbReference>
<name>A0A9X2MHD2_9FIRM</name>
<dbReference type="InterPro" id="IPR019734">
    <property type="entry name" value="TPR_rpt"/>
</dbReference>
<dbReference type="Proteomes" id="UP001142078">
    <property type="component" value="Unassembled WGS sequence"/>
</dbReference>
<dbReference type="InterPro" id="IPR036388">
    <property type="entry name" value="WH-like_DNA-bd_sf"/>
</dbReference>
<keyword evidence="4" id="KW-1185">Reference proteome</keyword>
<reference evidence="3" key="1">
    <citation type="submission" date="2022-07" db="EMBL/GenBank/DDBJ databases">
        <title>Enhanced cultured diversity of the mouse gut microbiota enables custom-made synthetic communities.</title>
        <authorList>
            <person name="Afrizal A."/>
        </authorList>
    </citation>
    <scope>NUCLEOTIDE SEQUENCE</scope>
    <source>
        <strain evidence="3">DSM 29482</strain>
    </source>
</reference>
<organism evidence="3 4">
    <name type="scientific">Anaerosalibacter massiliensis</name>
    <dbReference type="NCBI Taxonomy" id="1347392"/>
    <lineage>
        <taxon>Bacteria</taxon>
        <taxon>Bacillati</taxon>
        <taxon>Bacillota</taxon>
        <taxon>Tissierellia</taxon>
        <taxon>Tissierellales</taxon>
        <taxon>Sporanaerobacteraceae</taxon>
        <taxon>Anaerosalibacter</taxon>
    </lineage>
</organism>
<dbReference type="SUPFAM" id="SSF46894">
    <property type="entry name" value="C-terminal effector domain of the bipartite response regulators"/>
    <property type="match status" value="1"/>
</dbReference>
<dbReference type="EMBL" id="JANJZL010000013">
    <property type="protein sequence ID" value="MCR2045187.1"/>
    <property type="molecule type" value="Genomic_DNA"/>
</dbReference>
<dbReference type="AlphaFoldDB" id="A0A9X2MHD2"/>
<dbReference type="OrthoDB" id="190810at2"/>
<gene>
    <name evidence="3" type="ORF">NSA23_13840</name>
</gene>
<evidence type="ECO:0000313" key="4">
    <source>
        <dbReference type="Proteomes" id="UP001142078"/>
    </source>
</evidence>
<sequence>MKKLEMYMLGNLKIILDGKAITDNISYKSAGLLSYLAVNEERTFSRDKLSSLFWGTSSMEAARYNLRYNLWSLRKILGDNKKKLKIIDSQKDTCKFNLHNNIYIDVFHMESILKKSSKHDIKEYIESLEKAKNIYKGEFLEGFYIKDCPEFNDWIFFERERFQRTYFDTLYKLSEIYKEKGKFLKSIDNLEEMLTINPLQEEIYVKLIEIYLEMGDRSTALYQYERCCRILREELNISPMDEIKEVYKSIRNHSGPALECKKTEDKELLEDENKWIIYNENFTDKDTKILAIDCYPIKNIQYYWISNLVKEIIDNYNIQVLEGFPKYYWKDVYRIESSVGRITEGIDLQDNLTVMTEKNKIFSAVLELLYNITKENSLSIFIKNIQWMDEISFDFFKLILFKYERLNLQFTITGDKSHYRFKEIKTYFDLKML</sequence>
<dbReference type="Gene3D" id="1.10.10.10">
    <property type="entry name" value="Winged helix-like DNA-binding domain superfamily/Winged helix DNA-binding domain"/>
    <property type="match status" value="1"/>
</dbReference>
<protein>
    <recommendedName>
        <fullName evidence="2">Bacterial transcriptional activator domain-containing protein</fullName>
    </recommendedName>
</protein>
<dbReference type="SMART" id="SM01043">
    <property type="entry name" value="BTAD"/>
    <property type="match status" value="1"/>
</dbReference>
<evidence type="ECO:0000259" key="2">
    <source>
        <dbReference type="SMART" id="SM01043"/>
    </source>
</evidence>
<proteinExistence type="predicted"/>
<accession>A0A9X2MHD2</accession>
<dbReference type="SUPFAM" id="SSF48452">
    <property type="entry name" value="TPR-like"/>
    <property type="match status" value="1"/>
</dbReference>